<feature type="region of interest" description="Disordered" evidence="4">
    <location>
        <begin position="70"/>
        <end position="146"/>
    </location>
</feature>
<feature type="compositionally biased region" description="Low complexity" evidence="4">
    <location>
        <begin position="101"/>
        <end position="124"/>
    </location>
</feature>
<comment type="caution">
    <text evidence="6">The sequence shown here is derived from an EMBL/GenBank/DDBJ whole genome shotgun (WGS) entry which is preliminary data.</text>
</comment>
<dbReference type="AlphaFoldDB" id="A0AAD3DZQ6"/>
<name>A0AAD3DZQ6_9CHLO</name>
<dbReference type="EMBL" id="BMAR01000035">
    <property type="protein sequence ID" value="GFR50192.1"/>
    <property type="molecule type" value="Genomic_DNA"/>
</dbReference>
<dbReference type="GO" id="GO:0032259">
    <property type="term" value="P:methylation"/>
    <property type="evidence" value="ECO:0007669"/>
    <property type="project" value="UniProtKB-KW"/>
</dbReference>
<protein>
    <recommendedName>
        <fullName evidence="5">TRAM domain-containing protein</fullName>
    </recommendedName>
</protein>
<evidence type="ECO:0000256" key="3">
    <source>
        <dbReference type="ARBA" id="ARBA00022691"/>
    </source>
</evidence>
<dbReference type="InterPro" id="IPR010280">
    <property type="entry name" value="U5_MeTrfase_fam"/>
</dbReference>
<dbReference type="SUPFAM" id="SSF50249">
    <property type="entry name" value="Nucleic acid-binding proteins"/>
    <property type="match status" value="1"/>
</dbReference>
<dbReference type="Gene3D" id="3.40.50.150">
    <property type="entry name" value="Vaccinia Virus protein VP39"/>
    <property type="match status" value="1"/>
</dbReference>
<dbReference type="Gene3D" id="2.40.50.140">
    <property type="entry name" value="Nucleic acid-binding proteins"/>
    <property type="match status" value="1"/>
</dbReference>
<dbReference type="SUPFAM" id="SSF53335">
    <property type="entry name" value="S-adenosyl-L-methionine-dependent methyltransferases"/>
    <property type="match status" value="1"/>
</dbReference>
<dbReference type="PANTHER" id="PTHR11061:SF30">
    <property type="entry name" value="TRNA (URACIL(54)-C(5))-METHYLTRANSFERASE"/>
    <property type="match status" value="1"/>
</dbReference>
<accession>A0AAD3DZQ6</accession>
<evidence type="ECO:0000256" key="1">
    <source>
        <dbReference type="ARBA" id="ARBA00022603"/>
    </source>
</evidence>
<evidence type="ECO:0000313" key="7">
    <source>
        <dbReference type="Proteomes" id="UP001054857"/>
    </source>
</evidence>
<sequence length="264" mass="27876">MPPPQTRGSYNADAYTSQLRQTSYAAIAYSTVPPISLHARPITSRTPAARCHALSSGTFAPQLEHLQIYPSSSSGPCTDVQHHRHHGHTYARHHHHHPSRRLSGPIPPLSALSPSVSSSASPSPAAAPPSPRSPASQSSSGPPVHEGQVLELECARLALEGKGVCLLPPSGYVVLVGRALPGERLAACVTRPHKGYAEARKLASLAPHRAAVPPPCPLYGPCGGCSLMSLSYNQQLAEKRNQVDQTLRRVGRLGAQLDELAAAG</sequence>
<feature type="compositionally biased region" description="Low complexity" evidence="4">
    <location>
        <begin position="133"/>
        <end position="143"/>
    </location>
</feature>
<feature type="domain" description="TRAM" evidence="5">
    <location>
        <begin position="143"/>
        <end position="203"/>
    </location>
</feature>
<dbReference type="InterPro" id="IPR002792">
    <property type="entry name" value="TRAM_dom"/>
</dbReference>
<dbReference type="InterPro" id="IPR012340">
    <property type="entry name" value="NA-bd_OB-fold"/>
</dbReference>
<reference evidence="6 7" key="1">
    <citation type="journal article" date="2021" name="Sci. Rep.">
        <title>Genome sequencing of the multicellular alga Astrephomene provides insights into convergent evolution of germ-soma differentiation.</title>
        <authorList>
            <person name="Yamashita S."/>
            <person name="Yamamoto K."/>
            <person name="Matsuzaki R."/>
            <person name="Suzuki S."/>
            <person name="Yamaguchi H."/>
            <person name="Hirooka S."/>
            <person name="Minakuchi Y."/>
            <person name="Miyagishima S."/>
            <person name="Kawachi M."/>
            <person name="Toyoda A."/>
            <person name="Nozaki H."/>
        </authorList>
    </citation>
    <scope>NUCLEOTIDE SEQUENCE [LARGE SCALE GENOMIC DNA]</scope>
    <source>
        <strain evidence="6 7">NIES-4017</strain>
    </source>
</reference>
<keyword evidence="7" id="KW-1185">Reference proteome</keyword>
<evidence type="ECO:0000259" key="5">
    <source>
        <dbReference type="PROSITE" id="PS50926"/>
    </source>
</evidence>
<dbReference type="PANTHER" id="PTHR11061">
    <property type="entry name" value="RNA M5U METHYLTRANSFERASE"/>
    <property type="match status" value="1"/>
</dbReference>
<keyword evidence="2" id="KW-0808">Transferase</keyword>
<evidence type="ECO:0000256" key="4">
    <source>
        <dbReference type="SAM" id="MobiDB-lite"/>
    </source>
</evidence>
<dbReference type="InterPro" id="IPR029063">
    <property type="entry name" value="SAM-dependent_MTases_sf"/>
</dbReference>
<dbReference type="GO" id="GO:0006396">
    <property type="term" value="P:RNA processing"/>
    <property type="evidence" value="ECO:0007669"/>
    <property type="project" value="InterPro"/>
</dbReference>
<dbReference type="GO" id="GO:0008173">
    <property type="term" value="F:RNA methyltransferase activity"/>
    <property type="evidence" value="ECO:0007669"/>
    <property type="project" value="InterPro"/>
</dbReference>
<dbReference type="PROSITE" id="PS50926">
    <property type="entry name" value="TRAM"/>
    <property type="match status" value="1"/>
</dbReference>
<dbReference type="Proteomes" id="UP001054857">
    <property type="component" value="Unassembled WGS sequence"/>
</dbReference>
<evidence type="ECO:0000313" key="6">
    <source>
        <dbReference type="EMBL" id="GFR50192.1"/>
    </source>
</evidence>
<feature type="non-terminal residue" evidence="6">
    <location>
        <position position="264"/>
    </location>
</feature>
<keyword evidence="3" id="KW-0949">S-adenosyl-L-methionine</keyword>
<organism evidence="6 7">
    <name type="scientific">Astrephomene gubernaculifera</name>
    <dbReference type="NCBI Taxonomy" id="47775"/>
    <lineage>
        <taxon>Eukaryota</taxon>
        <taxon>Viridiplantae</taxon>
        <taxon>Chlorophyta</taxon>
        <taxon>core chlorophytes</taxon>
        <taxon>Chlorophyceae</taxon>
        <taxon>CS clade</taxon>
        <taxon>Chlamydomonadales</taxon>
        <taxon>Astrephomenaceae</taxon>
        <taxon>Astrephomene</taxon>
    </lineage>
</organism>
<proteinExistence type="predicted"/>
<evidence type="ECO:0000256" key="2">
    <source>
        <dbReference type="ARBA" id="ARBA00022679"/>
    </source>
</evidence>
<keyword evidence="1" id="KW-0489">Methyltransferase</keyword>
<feature type="compositionally biased region" description="Basic residues" evidence="4">
    <location>
        <begin position="82"/>
        <end position="100"/>
    </location>
</feature>
<gene>
    <name evidence="6" type="ORF">Agub_g12360</name>
</gene>